<evidence type="ECO:0000313" key="3">
    <source>
        <dbReference type="EMBL" id="CAG8802155.1"/>
    </source>
</evidence>
<dbReference type="InterPro" id="IPR049229">
    <property type="entry name" value="DUF6826"/>
</dbReference>
<keyword evidence="4" id="KW-1185">Reference proteome</keyword>
<protein>
    <submittedName>
        <fullName evidence="3">28356_t:CDS:1</fullName>
    </submittedName>
</protein>
<feature type="non-terminal residue" evidence="3">
    <location>
        <position position="1"/>
    </location>
</feature>
<reference evidence="3" key="1">
    <citation type="submission" date="2021-06" db="EMBL/GenBank/DDBJ databases">
        <authorList>
            <person name="Kallberg Y."/>
            <person name="Tangrot J."/>
            <person name="Rosling A."/>
        </authorList>
    </citation>
    <scope>NUCLEOTIDE SEQUENCE</scope>
    <source>
        <strain evidence="3">MA453B</strain>
    </source>
</reference>
<feature type="coiled-coil region" evidence="1">
    <location>
        <begin position="107"/>
        <end position="148"/>
    </location>
</feature>
<gene>
    <name evidence="3" type="ORF">DERYTH_LOCUS23613</name>
</gene>
<dbReference type="AlphaFoldDB" id="A0A9N9P945"/>
<name>A0A9N9P945_9GLOM</name>
<feature type="domain" description="DUF6826" evidence="2">
    <location>
        <begin position="222"/>
        <end position="313"/>
    </location>
</feature>
<dbReference type="EMBL" id="CAJVPY010036585">
    <property type="protein sequence ID" value="CAG8802155.1"/>
    <property type="molecule type" value="Genomic_DNA"/>
</dbReference>
<proteinExistence type="predicted"/>
<evidence type="ECO:0000256" key="1">
    <source>
        <dbReference type="SAM" id="Coils"/>
    </source>
</evidence>
<accession>A0A9N9P945</accession>
<comment type="caution">
    <text evidence="3">The sequence shown here is derived from an EMBL/GenBank/DDBJ whole genome shotgun (WGS) entry which is preliminary data.</text>
</comment>
<evidence type="ECO:0000259" key="2">
    <source>
        <dbReference type="Pfam" id="PF20713"/>
    </source>
</evidence>
<keyword evidence="1" id="KW-0175">Coiled coil</keyword>
<organism evidence="3 4">
    <name type="scientific">Dentiscutata erythropus</name>
    <dbReference type="NCBI Taxonomy" id="1348616"/>
    <lineage>
        <taxon>Eukaryota</taxon>
        <taxon>Fungi</taxon>
        <taxon>Fungi incertae sedis</taxon>
        <taxon>Mucoromycota</taxon>
        <taxon>Glomeromycotina</taxon>
        <taxon>Glomeromycetes</taxon>
        <taxon>Diversisporales</taxon>
        <taxon>Gigasporaceae</taxon>
        <taxon>Dentiscutata</taxon>
    </lineage>
</organism>
<dbReference type="Proteomes" id="UP000789405">
    <property type="component" value="Unassembled WGS sequence"/>
</dbReference>
<evidence type="ECO:0000313" key="4">
    <source>
        <dbReference type="Proteomes" id="UP000789405"/>
    </source>
</evidence>
<dbReference type="OrthoDB" id="5979581at2759"/>
<sequence length="427" mass="48736">MSTTASATAVCQVFDRLFLNTLITKDEYSALLAYIVKNPNKIPNLDEVLKFCDDDIKVICLKNILEKQSAACEKQELKKHIYEIADKINSKIDSKMNKVNGEINSKMNEVNDKMNVVNDKMNMVNDEINKMNEANDEINSKIDSKLDEMNGEIHMLLKRVRFAADAWYSSIGTFTNTEKGKFVQESGAEIQFPFNLTESFKAKSPGKFLYLPNMDKNANSKEEMQKYFIDECRVLENDENIQNKLTVGDTHFSPLVETQKPDFVFIPNDSPLDPLNVVAIGEIKKRVGESFSNADLGHAISFGEKVLQFQPRRNYVEYLNYNTPVRGSSKGWRYLVTIMESFPEKLGWVEPSLKFGEDMVKLVQYIGVGRTKRAVLEELSKLNSPHIPKILFYDENTLIITPLGEKVNNLQKTDIKDIITTLERVHS</sequence>
<dbReference type="Pfam" id="PF20713">
    <property type="entry name" value="DUF6826"/>
    <property type="match status" value="1"/>
</dbReference>